<feature type="transmembrane region" description="Helical" evidence="6">
    <location>
        <begin position="56"/>
        <end position="72"/>
    </location>
</feature>
<gene>
    <name evidence="8" type="ORF">UFOPK3204_00745</name>
</gene>
<evidence type="ECO:0000313" key="8">
    <source>
        <dbReference type="EMBL" id="CAB4829163.1"/>
    </source>
</evidence>
<dbReference type="PANTHER" id="PTHR42920">
    <property type="entry name" value="OS03G0707200 PROTEIN-RELATED"/>
    <property type="match status" value="1"/>
</dbReference>
<feature type="transmembrane region" description="Helical" evidence="6">
    <location>
        <begin position="109"/>
        <end position="129"/>
    </location>
</feature>
<evidence type="ECO:0000256" key="5">
    <source>
        <dbReference type="ARBA" id="ARBA00023136"/>
    </source>
</evidence>
<feature type="transmembrane region" description="Helical" evidence="6">
    <location>
        <begin position="299"/>
        <end position="315"/>
    </location>
</feature>
<dbReference type="EMBL" id="CAFABK010000025">
    <property type="protein sequence ID" value="CAB4829163.1"/>
    <property type="molecule type" value="Genomic_DNA"/>
</dbReference>
<dbReference type="PANTHER" id="PTHR42920:SF11">
    <property type="entry name" value="INNER MEMBRANE PROTEIN YTFF"/>
    <property type="match status" value="1"/>
</dbReference>
<dbReference type="SUPFAM" id="SSF103481">
    <property type="entry name" value="Multidrug resistance efflux transporter EmrE"/>
    <property type="match status" value="2"/>
</dbReference>
<feature type="transmembrane region" description="Helical" evidence="6">
    <location>
        <begin position="198"/>
        <end position="220"/>
    </location>
</feature>
<evidence type="ECO:0000256" key="3">
    <source>
        <dbReference type="ARBA" id="ARBA00022692"/>
    </source>
</evidence>
<feature type="transmembrane region" description="Helical" evidence="6">
    <location>
        <begin position="141"/>
        <end position="160"/>
    </location>
</feature>
<evidence type="ECO:0000256" key="2">
    <source>
        <dbReference type="ARBA" id="ARBA00022475"/>
    </source>
</evidence>
<feature type="domain" description="EamA" evidence="7">
    <location>
        <begin position="167"/>
        <end position="314"/>
    </location>
</feature>
<keyword evidence="3 6" id="KW-0812">Transmembrane</keyword>
<dbReference type="InterPro" id="IPR000620">
    <property type="entry name" value="EamA_dom"/>
</dbReference>
<evidence type="ECO:0000259" key="7">
    <source>
        <dbReference type="Pfam" id="PF00892"/>
    </source>
</evidence>
<dbReference type="GO" id="GO:0005886">
    <property type="term" value="C:plasma membrane"/>
    <property type="evidence" value="ECO:0007669"/>
    <property type="project" value="UniProtKB-SubCell"/>
</dbReference>
<accession>A0A6J7A8J1</accession>
<keyword evidence="4 6" id="KW-1133">Transmembrane helix</keyword>
<evidence type="ECO:0000256" key="6">
    <source>
        <dbReference type="SAM" id="Phobius"/>
    </source>
</evidence>
<feature type="transmembrane region" description="Helical" evidence="6">
    <location>
        <begin position="23"/>
        <end position="44"/>
    </location>
</feature>
<sequence>MSDIAEPLTGITPAKQQHPMTGYILYLAAVFLFALNGTVSKSLLLTGIDAARLSQIRVSSAFLMLFLLIAITRPAALRITKKELPVLLVYGVIGVAVTQYLYFVALQTLPVGVTLLIEFTAPIMVALWFRFGMKQATRKTLWVGLVLALTGLAIVAQVWLGFTLNVFGVTAAFVSAIALALYYILADKQLHSAHPRDVVSLTMWGFGASAAFWAILQPWWSFPWESLTGVGYPLGPDDGAFPIWALLACLLVLGTTVPYLLLVTSMRHIRASQASVIGMIEPLIAIAIAWLALGEIMTPVQIIGALIVLFGILLAERSR</sequence>
<feature type="transmembrane region" description="Helical" evidence="6">
    <location>
        <begin position="274"/>
        <end position="293"/>
    </location>
</feature>
<proteinExistence type="predicted"/>
<reference evidence="8" key="1">
    <citation type="submission" date="2020-05" db="EMBL/GenBank/DDBJ databases">
        <authorList>
            <person name="Chiriac C."/>
            <person name="Salcher M."/>
            <person name="Ghai R."/>
            <person name="Kavagutti S V."/>
        </authorList>
    </citation>
    <scope>NUCLEOTIDE SEQUENCE</scope>
</reference>
<keyword evidence="5 6" id="KW-0472">Membrane</keyword>
<feature type="transmembrane region" description="Helical" evidence="6">
    <location>
        <begin position="166"/>
        <end position="186"/>
    </location>
</feature>
<comment type="subcellular location">
    <subcellularLocation>
        <location evidence="1">Cell membrane</location>
        <topology evidence="1">Multi-pass membrane protein</topology>
    </subcellularLocation>
</comment>
<feature type="transmembrane region" description="Helical" evidence="6">
    <location>
        <begin position="240"/>
        <end position="262"/>
    </location>
</feature>
<feature type="domain" description="EamA" evidence="7">
    <location>
        <begin position="21"/>
        <end position="155"/>
    </location>
</feature>
<name>A0A6J7A8J1_9ZZZZ</name>
<dbReference type="AlphaFoldDB" id="A0A6J7A8J1"/>
<organism evidence="8">
    <name type="scientific">freshwater metagenome</name>
    <dbReference type="NCBI Taxonomy" id="449393"/>
    <lineage>
        <taxon>unclassified sequences</taxon>
        <taxon>metagenomes</taxon>
        <taxon>ecological metagenomes</taxon>
    </lineage>
</organism>
<evidence type="ECO:0000256" key="1">
    <source>
        <dbReference type="ARBA" id="ARBA00004651"/>
    </source>
</evidence>
<dbReference type="InterPro" id="IPR051258">
    <property type="entry name" value="Diverse_Substrate_Transporter"/>
</dbReference>
<dbReference type="InterPro" id="IPR037185">
    <property type="entry name" value="EmrE-like"/>
</dbReference>
<dbReference type="Pfam" id="PF00892">
    <property type="entry name" value="EamA"/>
    <property type="match status" value="2"/>
</dbReference>
<keyword evidence="2" id="KW-1003">Cell membrane</keyword>
<feature type="transmembrane region" description="Helical" evidence="6">
    <location>
        <begin position="84"/>
        <end position="103"/>
    </location>
</feature>
<evidence type="ECO:0000256" key="4">
    <source>
        <dbReference type="ARBA" id="ARBA00022989"/>
    </source>
</evidence>
<protein>
    <submittedName>
        <fullName evidence="8">Unannotated protein</fullName>
    </submittedName>
</protein>